<evidence type="ECO:0000256" key="1">
    <source>
        <dbReference type="ARBA" id="ARBA00004141"/>
    </source>
</evidence>
<dbReference type="AlphaFoldDB" id="A0A6L7EWU4"/>
<evidence type="ECO:0000256" key="2">
    <source>
        <dbReference type="ARBA" id="ARBA00022692"/>
    </source>
</evidence>
<keyword evidence="8" id="KW-1185">Reference proteome</keyword>
<keyword evidence="3 5" id="KW-1133">Transmembrane helix</keyword>
<protein>
    <submittedName>
        <fullName evidence="7">Phosphatase PAP2 family protein</fullName>
    </submittedName>
</protein>
<dbReference type="InterPro" id="IPR026841">
    <property type="entry name" value="Aur1/Ipt1"/>
</dbReference>
<proteinExistence type="predicted"/>
<dbReference type="GO" id="GO:0016020">
    <property type="term" value="C:membrane"/>
    <property type="evidence" value="ECO:0007669"/>
    <property type="project" value="UniProtKB-SubCell"/>
</dbReference>
<feature type="transmembrane region" description="Helical" evidence="5">
    <location>
        <begin position="131"/>
        <end position="149"/>
    </location>
</feature>
<evidence type="ECO:0000256" key="5">
    <source>
        <dbReference type="SAM" id="Phobius"/>
    </source>
</evidence>
<dbReference type="EMBL" id="WUEK01000002">
    <property type="protein sequence ID" value="MXG88695.1"/>
    <property type="molecule type" value="Genomic_DNA"/>
</dbReference>
<evidence type="ECO:0000256" key="4">
    <source>
        <dbReference type="ARBA" id="ARBA00023136"/>
    </source>
</evidence>
<dbReference type="PANTHER" id="PTHR31310">
    <property type="match status" value="1"/>
</dbReference>
<gene>
    <name evidence="7" type="ORF">GRQ65_03930</name>
</gene>
<feature type="transmembrane region" description="Helical" evidence="5">
    <location>
        <begin position="268"/>
        <end position="288"/>
    </location>
</feature>
<dbReference type="Proteomes" id="UP000473325">
    <property type="component" value="Unassembled WGS sequence"/>
</dbReference>
<dbReference type="InterPro" id="IPR036938">
    <property type="entry name" value="PAP2/HPO_sf"/>
</dbReference>
<dbReference type="Gene3D" id="1.20.144.10">
    <property type="entry name" value="Phosphatidic acid phosphatase type 2/haloperoxidase"/>
    <property type="match status" value="1"/>
</dbReference>
<keyword evidence="4 5" id="KW-0472">Membrane</keyword>
<comment type="caution">
    <text evidence="7">The sequence shown here is derived from an EMBL/GenBank/DDBJ whole genome shotgun (WGS) entry which is preliminary data.</text>
</comment>
<evidence type="ECO:0000256" key="3">
    <source>
        <dbReference type="ARBA" id="ARBA00022989"/>
    </source>
</evidence>
<feature type="transmembrane region" description="Helical" evidence="5">
    <location>
        <begin position="12"/>
        <end position="44"/>
    </location>
</feature>
<dbReference type="InterPro" id="IPR052185">
    <property type="entry name" value="IPC_Synthase-Related"/>
</dbReference>
<name>A0A6L7EWU4_9ACTN</name>
<feature type="transmembrane region" description="Helical" evidence="5">
    <location>
        <begin position="245"/>
        <end position="262"/>
    </location>
</feature>
<sequence length="300" mass="33435">MRSLPRPVAVAAYAVVLLVWCAVVGIPNDPIGIALWLWLFAVCWRGERSLDFPRDWWPWLLALAVYGLARGLVDDLGWPPHVAWPIRADTWLAQLWGGHTVPTVSLQRELCGDPCSKTGTVRWWDVAASTVYASHFVVGLVLAGVLWLRSREAWRMWMRRYVVLSYVALVGYVVFPMAPPWWAAREGLLPHVARISGRGFHALGIERTTMVFGGLANKTAAMPSLHTGTACLVALWALTRLRSPWRWLVLAYPVAMAATLVYSGEHYLVDTLAGALVAALTMVGCSWWERRQAGTLVSRP</sequence>
<evidence type="ECO:0000313" key="8">
    <source>
        <dbReference type="Proteomes" id="UP000473325"/>
    </source>
</evidence>
<evidence type="ECO:0000259" key="6">
    <source>
        <dbReference type="Pfam" id="PF14378"/>
    </source>
</evidence>
<feature type="transmembrane region" description="Helical" evidence="5">
    <location>
        <begin position="56"/>
        <end position="73"/>
    </location>
</feature>
<feature type="transmembrane region" description="Helical" evidence="5">
    <location>
        <begin position="220"/>
        <end position="238"/>
    </location>
</feature>
<dbReference type="CDD" id="cd03386">
    <property type="entry name" value="PAP2_Aur1_like"/>
    <property type="match status" value="1"/>
</dbReference>
<comment type="subcellular location">
    <subcellularLocation>
        <location evidence="1">Membrane</location>
        <topology evidence="1">Multi-pass membrane protein</topology>
    </subcellularLocation>
</comment>
<reference evidence="7 8" key="1">
    <citation type="submission" date="2019-12" db="EMBL/GenBank/DDBJ databases">
        <authorList>
            <person name="Kun Z."/>
        </authorList>
    </citation>
    <scope>NUCLEOTIDE SEQUENCE [LARGE SCALE GENOMIC DNA]</scope>
    <source>
        <strain evidence="7 8">YIM 123512</strain>
    </source>
</reference>
<dbReference type="PANTHER" id="PTHR31310:SF7">
    <property type="entry name" value="PA-PHOSPHATASE RELATED-FAMILY PROTEIN DDB_G0268928"/>
    <property type="match status" value="1"/>
</dbReference>
<feature type="transmembrane region" description="Helical" evidence="5">
    <location>
        <begin position="161"/>
        <end position="182"/>
    </location>
</feature>
<dbReference type="Pfam" id="PF14378">
    <property type="entry name" value="PAP2_3"/>
    <property type="match status" value="1"/>
</dbReference>
<organism evidence="7 8">
    <name type="scientific">Nocardioides flavescens</name>
    <dbReference type="NCBI Taxonomy" id="2691959"/>
    <lineage>
        <taxon>Bacteria</taxon>
        <taxon>Bacillati</taxon>
        <taxon>Actinomycetota</taxon>
        <taxon>Actinomycetes</taxon>
        <taxon>Propionibacteriales</taxon>
        <taxon>Nocardioidaceae</taxon>
        <taxon>Nocardioides</taxon>
    </lineage>
</organism>
<dbReference type="RefSeq" id="WP_160875355.1">
    <property type="nucleotide sequence ID" value="NZ_WUEK01000002.1"/>
</dbReference>
<keyword evidence="2 5" id="KW-0812">Transmembrane</keyword>
<dbReference type="SUPFAM" id="SSF48317">
    <property type="entry name" value="Acid phosphatase/Vanadium-dependent haloperoxidase"/>
    <property type="match status" value="1"/>
</dbReference>
<evidence type="ECO:0000313" key="7">
    <source>
        <dbReference type="EMBL" id="MXG88695.1"/>
    </source>
</evidence>
<accession>A0A6L7EWU4</accession>
<feature type="domain" description="Inositolphosphotransferase Aur1/Ipt1" evidence="6">
    <location>
        <begin position="122"/>
        <end position="282"/>
    </location>
</feature>